<reference evidence="10" key="1">
    <citation type="journal article" date="2019" name="Int. J. Syst. Evol. Microbiol.">
        <title>The Global Catalogue of Microorganisms (GCM) 10K type strain sequencing project: providing services to taxonomists for standard genome sequencing and annotation.</title>
        <authorList>
            <consortium name="The Broad Institute Genomics Platform"/>
            <consortium name="The Broad Institute Genome Sequencing Center for Infectious Disease"/>
            <person name="Wu L."/>
            <person name="Ma J."/>
        </authorList>
    </citation>
    <scope>NUCLEOTIDE SEQUENCE [LARGE SCALE GENOMIC DNA]</scope>
    <source>
        <strain evidence="10">SHR3</strain>
    </source>
</reference>
<evidence type="ECO:0000259" key="8">
    <source>
        <dbReference type="Pfam" id="PF00717"/>
    </source>
</evidence>
<accession>A0ABW1AR83</accession>
<proteinExistence type="inferred from homology"/>
<dbReference type="InterPro" id="IPR039418">
    <property type="entry name" value="LexA-like"/>
</dbReference>
<dbReference type="InterPro" id="IPR050077">
    <property type="entry name" value="LexA_repressor"/>
</dbReference>
<dbReference type="InterPro" id="IPR006197">
    <property type="entry name" value="Peptidase_S24_LexA"/>
</dbReference>
<dbReference type="SUPFAM" id="SSF51306">
    <property type="entry name" value="LexA/Signal peptidase"/>
    <property type="match status" value="1"/>
</dbReference>
<dbReference type="PANTHER" id="PTHR33516">
    <property type="entry name" value="LEXA REPRESSOR"/>
    <property type="match status" value="1"/>
</dbReference>
<protein>
    <submittedName>
        <fullName evidence="9">LexA family protein</fullName>
    </submittedName>
</protein>
<dbReference type="InterPro" id="IPR036286">
    <property type="entry name" value="LexA/Signal_pep-like_sf"/>
</dbReference>
<evidence type="ECO:0000256" key="5">
    <source>
        <dbReference type="ARBA" id="ARBA00023204"/>
    </source>
</evidence>
<dbReference type="InterPro" id="IPR015927">
    <property type="entry name" value="Peptidase_S24_S26A/B/C"/>
</dbReference>
<evidence type="ECO:0000256" key="6">
    <source>
        <dbReference type="ARBA" id="ARBA00023236"/>
    </source>
</evidence>
<dbReference type="NCBIfam" id="NF007621">
    <property type="entry name" value="PRK10276.1"/>
    <property type="match status" value="1"/>
</dbReference>
<evidence type="ECO:0000256" key="4">
    <source>
        <dbReference type="ARBA" id="ARBA00022813"/>
    </source>
</evidence>
<evidence type="ECO:0000256" key="7">
    <source>
        <dbReference type="RuleBase" id="RU003991"/>
    </source>
</evidence>
<evidence type="ECO:0000256" key="2">
    <source>
        <dbReference type="ARBA" id="ARBA00022763"/>
    </source>
</evidence>
<dbReference type="PRINTS" id="PR00726">
    <property type="entry name" value="LEXASERPTASE"/>
</dbReference>
<feature type="domain" description="Peptidase S24/S26A/S26B/S26C" evidence="8">
    <location>
        <begin position="32"/>
        <end position="139"/>
    </location>
</feature>
<dbReference type="Pfam" id="PF00717">
    <property type="entry name" value="Peptidase_S24"/>
    <property type="match status" value="1"/>
</dbReference>
<evidence type="ECO:0000256" key="1">
    <source>
        <dbReference type="ARBA" id="ARBA00007484"/>
    </source>
</evidence>
<organism evidence="9 10">
    <name type="scientific">Thauera sinica</name>
    <dbReference type="NCBI Taxonomy" id="2665146"/>
    <lineage>
        <taxon>Bacteria</taxon>
        <taxon>Pseudomonadati</taxon>
        <taxon>Pseudomonadota</taxon>
        <taxon>Betaproteobacteria</taxon>
        <taxon>Rhodocyclales</taxon>
        <taxon>Zoogloeaceae</taxon>
        <taxon>Thauera</taxon>
    </lineage>
</organism>
<sequence length="151" mass="16793">MMFVSPSPINEEFLLAALDSPAMFIPTGPTPVSAGFPSPAEDYAQKRLDIKEYLVRNPISTFFFTVKGDSMQEADIFEGDVLVVDRSIKPVHGHLVVAFVNGERLVKRLSIRVGSVMLLAGHPKYPPLTLKERNDLEVWVIVIGKFKRIPA</sequence>
<keyword evidence="2" id="KW-0227">DNA damage</keyword>
<keyword evidence="10" id="KW-1185">Reference proteome</keyword>
<comment type="similarity">
    <text evidence="1 7">Belongs to the peptidase S24 family.</text>
</comment>
<evidence type="ECO:0000313" key="10">
    <source>
        <dbReference type="Proteomes" id="UP001595974"/>
    </source>
</evidence>
<name>A0ABW1AR83_9RHOO</name>
<evidence type="ECO:0000256" key="3">
    <source>
        <dbReference type="ARBA" id="ARBA00022801"/>
    </source>
</evidence>
<keyword evidence="5" id="KW-0234">DNA repair</keyword>
<gene>
    <name evidence="9" type="ORF">ACFPTN_09900</name>
</gene>
<comment type="caution">
    <text evidence="9">The sequence shown here is derived from an EMBL/GenBank/DDBJ whole genome shotgun (WGS) entry which is preliminary data.</text>
</comment>
<dbReference type="EMBL" id="JBHSOG010000031">
    <property type="protein sequence ID" value="MFC5769686.1"/>
    <property type="molecule type" value="Genomic_DNA"/>
</dbReference>
<dbReference type="Proteomes" id="UP001595974">
    <property type="component" value="Unassembled WGS sequence"/>
</dbReference>
<keyword evidence="6" id="KW-0742">SOS response</keyword>
<dbReference type="RefSeq" id="WP_096447449.1">
    <property type="nucleotide sequence ID" value="NZ_JBHSOG010000031.1"/>
</dbReference>
<keyword evidence="3 7" id="KW-0378">Hydrolase</keyword>
<dbReference type="PANTHER" id="PTHR33516:SF2">
    <property type="entry name" value="LEXA REPRESSOR-RELATED"/>
    <property type="match status" value="1"/>
</dbReference>
<evidence type="ECO:0000313" key="9">
    <source>
        <dbReference type="EMBL" id="MFC5769686.1"/>
    </source>
</evidence>
<keyword evidence="4 7" id="KW-0068">Autocatalytic cleavage</keyword>
<dbReference type="CDD" id="cd06529">
    <property type="entry name" value="S24_LexA-like"/>
    <property type="match status" value="1"/>
</dbReference>
<dbReference type="Gene3D" id="2.10.109.10">
    <property type="entry name" value="Umud Fragment, subunit A"/>
    <property type="match status" value="1"/>
</dbReference>